<accession>A0A2S7IM04</accession>
<keyword evidence="2" id="KW-1185">Reference proteome</keyword>
<dbReference type="EMBL" id="PTRA01000001">
    <property type="protein sequence ID" value="PQA58771.1"/>
    <property type="molecule type" value="Genomic_DNA"/>
</dbReference>
<proteinExistence type="predicted"/>
<evidence type="ECO:0000313" key="1">
    <source>
        <dbReference type="EMBL" id="PQA58771.1"/>
    </source>
</evidence>
<dbReference type="Proteomes" id="UP000239590">
    <property type="component" value="Unassembled WGS sequence"/>
</dbReference>
<organism evidence="1 2">
    <name type="scientific">Siphonobacter curvatus</name>
    <dbReference type="NCBI Taxonomy" id="2094562"/>
    <lineage>
        <taxon>Bacteria</taxon>
        <taxon>Pseudomonadati</taxon>
        <taxon>Bacteroidota</taxon>
        <taxon>Cytophagia</taxon>
        <taxon>Cytophagales</taxon>
        <taxon>Cytophagaceae</taxon>
        <taxon>Siphonobacter</taxon>
    </lineage>
</organism>
<gene>
    <name evidence="1" type="ORF">C5O19_03660</name>
</gene>
<comment type="caution">
    <text evidence="1">The sequence shown here is derived from an EMBL/GenBank/DDBJ whole genome shotgun (WGS) entry which is preliminary data.</text>
</comment>
<reference evidence="2" key="1">
    <citation type="submission" date="2018-02" db="EMBL/GenBank/DDBJ databases">
        <title>Genome sequencing of Solimonas sp. HR-BB.</title>
        <authorList>
            <person name="Lee Y."/>
            <person name="Jeon C.O."/>
        </authorList>
    </citation>
    <scope>NUCLEOTIDE SEQUENCE [LARGE SCALE GENOMIC DNA]</scope>
    <source>
        <strain evidence="2">HR-U</strain>
    </source>
</reference>
<dbReference type="AlphaFoldDB" id="A0A2S7IM04"/>
<protein>
    <submittedName>
        <fullName evidence="1">Uncharacterized protein</fullName>
    </submittedName>
</protein>
<evidence type="ECO:0000313" key="2">
    <source>
        <dbReference type="Proteomes" id="UP000239590"/>
    </source>
</evidence>
<sequence length="63" mass="7600">MQWCFVNVIRGTLLISGKRSREMNVFFQRKVKICPDEVNNQVKIGNHRKLTRFKRQEISRYTT</sequence>
<name>A0A2S7IM04_9BACT</name>